<sequence>MINMNKQMKQILMKGHEKENTSGIEDIVKEIVDKTKLIKDCLIFDESGNLNEKKIDFEKVLKINGDLTGYEVNCNELRFTQEKIPSEQFLNFIEIFQAKLLDKFNEKKIGIVISVSDDFVDLRFHIYRKKEGLWLDEDLNNYDNPILYCITL</sequence>
<evidence type="ECO:0000313" key="2">
    <source>
        <dbReference type="Proteomes" id="UP001600943"/>
    </source>
</evidence>
<name>A0ABQ0BFE1_9FIRM</name>
<reference evidence="1 2" key="1">
    <citation type="submission" date="2024-04" db="EMBL/GenBank/DDBJ databases">
        <title>Defined microbial consortia suppress multidrug-resistant proinflammatory Enterobacteriaceae via ecological control.</title>
        <authorList>
            <person name="Furuichi M."/>
            <person name="Kawaguchi T."/>
            <person name="Pust M."/>
            <person name="Yasuma K."/>
            <person name="Plichta D."/>
            <person name="Hasegawa N."/>
            <person name="Ohya T."/>
            <person name="Bhattarai S."/>
            <person name="Sasajima S."/>
            <person name="Aoto Y."/>
            <person name="Tuganbaev T."/>
            <person name="Yaginuma M."/>
            <person name="Ueda M."/>
            <person name="Okahashi N."/>
            <person name="Amafuji K."/>
            <person name="Kiridooshi Y."/>
            <person name="Sugita K."/>
            <person name="Strazar M."/>
            <person name="Skelly A."/>
            <person name="Suda W."/>
            <person name="Hattori M."/>
            <person name="Nakamoto N."/>
            <person name="Caballero S."/>
            <person name="Norman J."/>
            <person name="Olle B."/>
            <person name="Tanoue T."/>
            <person name="Arita M."/>
            <person name="Bucci V."/>
            <person name="Atarashi K."/>
            <person name="Xavier R."/>
            <person name="Honda K."/>
        </authorList>
    </citation>
    <scope>NUCLEOTIDE SEQUENCE [LARGE SCALE GENOMIC DNA]</scope>
    <source>
        <strain evidence="2">k04-0078-D8-1</strain>
    </source>
</reference>
<organism evidence="1 2">
    <name type="scientific">Blautia hominis</name>
    <dbReference type="NCBI Taxonomy" id="2025493"/>
    <lineage>
        <taxon>Bacteria</taxon>
        <taxon>Bacillati</taxon>
        <taxon>Bacillota</taxon>
        <taxon>Clostridia</taxon>
        <taxon>Lachnospirales</taxon>
        <taxon>Lachnospiraceae</taxon>
        <taxon>Blautia</taxon>
    </lineage>
</organism>
<dbReference type="EMBL" id="BAABYW010000001">
    <property type="protein sequence ID" value="GAA6410195.1"/>
    <property type="molecule type" value="Genomic_DNA"/>
</dbReference>
<accession>A0ABQ0BFE1</accession>
<protein>
    <submittedName>
        <fullName evidence="1">Uncharacterized protein</fullName>
    </submittedName>
</protein>
<dbReference type="Proteomes" id="UP001600943">
    <property type="component" value="Unassembled WGS sequence"/>
</dbReference>
<comment type="caution">
    <text evidence="1">The sequence shown here is derived from an EMBL/GenBank/DDBJ whole genome shotgun (WGS) entry which is preliminary data.</text>
</comment>
<proteinExistence type="predicted"/>
<keyword evidence="2" id="KW-1185">Reference proteome</keyword>
<dbReference type="RefSeq" id="WP_257414814.1">
    <property type="nucleotide sequence ID" value="NZ_BAABYW010000001.1"/>
</dbReference>
<gene>
    <name evidence="1" type="ORF">K040078D81_43120</name>
</gene>
<evidence type="ECO:0000313" key="1">
    <source>
        <dbReference type="EMBL" id="GAA6410195.1"/>
    </source>
</evidence>